<feature type="region of interest" description="Disordered" evidence="1">
    <location>
        <begin position="39"/>
        <end position="63"/>
    </location>
</feature>
<reference evidence="2 3" key="1">
    <citation type="journal article" date="2019" name="Commun. Biol.">
        <title>The bagworm genome reveals a unique fibroin gene that provides high tensile strength.</title>
        <authorList>
            <person name="Kono N."/>
            <person name="Nakamura H."/>
            <person name="Ohtoshi R."/>
            <person name="Tomita M."/>
            <person name="Numata K."/>
            <person name="Arakawa K."/>
        </authorList>
    </citation>
    <scope>NUCLEOTIDE SEQUENCE [LARGE SCALE GENOMIC DNA]</scope>
</reference>
<organism evidence="2 3">
    <name type="scientific">Eumeta variegata</name>
    <name type="common">Bagworm moth</name>
    <name type="synonym">Eumeta japonica</name>
    <dbReference type="NCBI Taxonomy" id="151549"/>
    <lineage>
        <taxon>Eukaryota</taxon>
        <taxon>Metazoa</taxon>
        <taxon>Ecdysozoa</taxon>
        <taxon>Arthropoda</taxon>
        <taxon>Hexapoda</taxon>
        <taxon>Insecta</taxon>
        <taxon>Pterygota</taxon>
        <taxon>Neoptera</taxon>
        <taxon>Endopterygota</taxon>
        <taxon>Lepidoptera</taxon>
        <taxon>Glossata</taxon>
        <taxon>Ditrysia</taxon>
        <taxon>Tineoidea</taxon>
        <taxon>Psychidae</taxon>
        <taxon>Oiketicinae</taxon>
        <taxon>Eumeta</taxon>
    </lineage>
</organism>
<feature type="compositionally biased region" description="Polar residues" evidence="1">
    <location>
        <begin position="50"/>
        <end position="63"/>
    </location>
</feature>
<dbReference type="PANTHER" id="PTHR45913">
    <property type="entry name" value="EPM2A-INTERACTING PROTEIN 1"/>
    <property type="match status" value="1"/>
</dbReference>
<feature type="region of interest" description="Disordered" evidence="1">
    <location>
        <begin position="963"/>
        <end position="988"/>
    </location>
</feature>
<feature type="compositionally biased region" description="Polar residues" evidence="1">
    <location>
        <begin position="973"/>
        <end position="988"/>
    </location>
</feature>
<dbReference type="PANTHER" id="PTHR45913:SF22">
    <property type="entry name" value="SCAN BOX DOMAIN-CONTAINING PROTEIN"/>
    <property type="match status" value="1"/>
</dbReference>
<keyword evidence="3" id="KW-1185">Reference proteome</keyword>
<dbReference type="Proteomes" id="UP000299102">
    <property type="component" value="Unassembled WGS sequence"/>
</dbReference>
<dbReference type="EMBL" id="BGZK01000023">
    <property type="protein sequence ID" value="GBP06738.1"/>
    <property type="molecule type" value="Genomic_DNA"/>
</dbReference>
<sequence>METLPSSRGQSSRDHEPCKELETSGLYLIMFRIQKKRKITSTKDDDASRSKQLQQSSEVDSAPITQSYSANKKLCNSFVNPQDSESETVNSCNIVNEVTSESRASISTAILDDGENSYENDIGRWVGRSFVLTTEKRMEMLKRCWVPPEIYDFAGDATHLKRKFNHSCILADGLADTSGKEQLVIGLRYYDQKEKNIKEEFTGFVELEKMDVQTIAAESNRFINTLNIDAKKCVRQGYDGCATMAPYPVLCNKVLSNDSMKPSKLKDHLRCHPDKIGKDLKYFQMLKEKYEKRSTVHSMFSSTSESNDDGLRASYNISLLIAKSGKPHTIGEQLILPAALEVECLDGDIQTYVQHLIALHDDFKFGFEDILSMETSPRIINPFDETEVENVILQEELLELSTNEELKVTFKRGYQKFWLQPEISEKHPGLESVLRQKYTPKIPLLCETRWSYKYQSISMFKKHFVEIAEGLEKLSREDKYNSMLQPVANKLQSKTLDVLRFAEHIQTITTAVAERRRSAEKGSEDLIKSAEEIATIVAHAASLATLPAPTNESHPAPPGCLRLIIILKFQIKSLSPYADNEIIRSKLRALTFSLQGTGYRHTLPAVKARPLHTARPPQSMPPADTAGLACRCSNNKFEHLQTGGTLIYTSERSISSHAMVFFFMNILVDLLKANGLSESFTEFCKHVGVSPKTPATPAISSTIETDTSQKLHIVDDVEMSTMSKNIKTQIAMEAERHSKSDADEFIIVGKNEKKTGVAFPYRTTPAKPTRITAEASAPYFISSAPQMQVDSAQQKTKLPFPIVLQKKYKRTLVRAASDAKYIKFRKATNAKNGISINPSTPSDHRKLTSLLSAMRIYHTHTLDGERELRVVIRGITHKLAINNTKTDLAKYPSLGSIPYGRKLLFRMRRHVLQLLALWPRSQKLHRPFALFKVLRQLRYYAVLASEEHNGPTRMLLLRQTRTPRQLPRIPQGPKTQTKLINTPKPIQN</sequence>
<comment type="caution">
    <text evidence="2">The sequence shown here is derived from an EMBL/GenBank/DDBJ whole genome shotgun (WGS) entry which is preliminary data.</text>
</comment>
<protein>
    <submittedName>
        <fullName evidence="2">Protein ZBED8</fullName>
    </submittedName>
</protein>
<proteinExistence type="predicted"/>
<evidence type="ECO:0000313" key="2">
    <source>
        <dbReference type="EMBL" id="GBP06738.1"/>
    </source>
</evidence>
<dbReference type="AlphaFoldDB" id="A0A4C1SZX7"/>
<evidence type="ECO:0000313" key="3">
    <source>
        <dbReference type="Proteomes" id="UP000299102"/>
    </source>
</evidence>
<gene>
    <name evidence="2" type="primary">ZBED8</name>
    <name evidence="2" type="ORF">EVAR_92678_1</name>
</gene>
<name>A0A4C1SZX7_EUMVA</name>
<accession>A0A4C1SZX7</accession>
<evidence type="ECO:0000256" key="1">
    <source>
        <dbReference type="SAM" id="MobiDB-lite"/>
    </source>
</evidence>